<proteinExistence type="predicted"/>
<evidence type="ECO:0000313" key="3">
    <source>
        <dbReference type="Proteomes" id="UP001165060"/>
    </source>
</evidence>
<sequence>MSLPSAAAVSPSLAPFTYAGTCVGCIANWDRGKTQNVFVHTCGRDFCSAVSCKNPRTQSERCRELFNGYGFCGRHKHYRATTRLETGRSSVRLRSPAPPGPGPRQALASYRVCTSHLGSDVRCSSSSCRGQIASGDARIQALRGSWYNFHARCLPPKDAARVLWEGFESLAGVSSLSIQQQMDVEADLLSRVPARAAPTPVLPAKRQPPPPPPVPSKRRRLSSAASTSTSTSSASTSSLLADVRAAVSQASLARPWIPAAPPPPPPPPPPPSPPPPPHVLQLDLDAAMSHPAPDPFLAENERLVALVAQQVASFETQAGAAVRDSFSWIPEPSEMTQLARAAASSNTAGAIVKMEDGEPGVGDALRDLQAASECSNASMVAIKLEYE</sequence>
<feature type="region of interest" description="Disordered" evidence="1">
    <location>
        <begin position="255"/>
        <end position="281"/>
    </location>
</feature>
<name>A0ABQ6MM85_9STRA</name>
<keyword evidence="3" id="KW-1185">Reference proteome</keyword>
<evidence type="ECO:0000256" key="1">
    <source>
        <dbReference type="SAM" id="MobiDB-lite"/>
    </source>
</evidence>
<feature type="compositionally biased region" description="Low complexity" evidence="1">
    <location>
        <begin position="222"/>
        <end position="238"/>
    </location>
</feature>
<organism evidence="2 3">
    <name type="scientific">Tetraparma gracilis</name>
    <dbReference type="NCBI Taxonomy" id="2962635"/>
    <lineage>
        <taxon>Eukaryota</taxon>
        <taxon>Sar</taxon>
        <taxon>Stramenopiles</taxon>
        <taxon>Ochrophyta</taxon>
        <taxon>Bolidophyceae</taxon>
        <taxon>Parmales</taxon>
        <taxon>Triparmaceae</taxon>
        <taxon>Tetraparma</taxon>
    </lineage>
</organism>
<feature type="region of interest" description="Disordered" evidence="1">
    <location>
        <begin position="197"/>
        <end position="238"/>
    </location>
</feature>
<feature type="compositionally biased region" description="Pro residues" evidence="1">
    <location>
        <begin position="258"/>
        <end position="278"/>
    </location>
</feature>
<gene>
    <name evidence="2" type="ORF">TeGR_g1712</name>
</gene>
<reference evidence="2 3" key="1">
    <citation type="journal article" date="2023" name="Commun. Biol.">
        <title>Genome analysis of Parmales, the sister group of diatoms, reveals the evolutionary specialization of diatoms from phago-mixotrophs to photoautotrophs.</title>
        <authorList>
            <person name="Ban H."/>
            <person name="Sato S."/>
            <person name="Yoshikawa S."/>
            <person name="Yamada K."/>
            <person name="Nakamura Y."/>
            <person name="Ichinomiya M."/>
            <person name="Sato N."/>
            <person name="Blanc-Mathieu R."/>
            <person name="Endo H."/>
            <person name="Kuwata A."/>
            <person name="Ogata H."/>
        </authorList>
    </citation>
    <scope>NUCLEOTIDE SEQUENCE [LARGE SCALE GENOMIC DNA]</scope>
</reference>
<comment type="caution">
    <text evidence="2">The sequence shown here is derived from an EMBL/GenBank/DDBJ whole genome shotgun (WGS) entry which is preliminary data.</text>
</comment>
<dbReference type="Proteomes" id="UP001165060">
    <property type="component" value="Unassembled WGS sequence"/>
</dbReference>
<protein>
    <submittedName>
        <fullName evidence="2">Uncharacterized protein</fullName>
    </submittedName>
</protein>
<accession>A0ABQ6MM85</accession>
<dbReference type="EMBL" id="BRYB01003014">
    <property type="protein sequence ID" value="GMI29014.1"/>
    <property type="molecule type" value="Genomic_DNA"/>
</dbReference>
<feature type="compositionally biased region" description="Pro residues" evidence="1">
    <location>
        <begin position="206"/>
        <end position="215"/>
    </location>
</feature>
<evidence type="ECO:0000313" key="2">
    <source>
        <dbReference type="EMBL" id="GMI29014.1"/>
    </source>
</evidence>